<dbReference type="SMART" id="SM00849">
    <property type="entry name" value="Lactamase_B"/>
    <property type="match status" value="1"/>
</dbReference>
<evidence type="ECO:0000313" key="2">
    <source>
        <dbReference type="EMBL" id="MCQ1537437.1"/>
    </source>
</evidence>
<dbReference type="InterPro" id="IPR036866">
    <property type="entry name" value="RibonucZ/Hydroxyglut_hydro"/>
</dbReference>
<reference evidence="2 3" key="1">
    <citation type="submission" date="2019-08" db="EMBL/GenBank/DDBJ databases">
        <authorList>
            <person name="Chen S.-C."/>
            <person name="Lai M.-C."/>
            <person name="You Y.-T."/>
        </authorList>
    </citation>
    <scope>NUCLEOTIDE SEQUENCE [LARGE SCALE GENOMIC DNA]</scope>
    <source>
        <strain evidence="2 3">P2F9704a</strain>
    </source>
</reference>
<proteinExistence type="predicted"/>
<dbReference type="PANTHER" id="PTHR13754">
    <property type="entry name" value="METALLO-BETA-LACTAMASE SUPERFAMILY PROTEIN"/>
    <property type="match status" value="1"/>
</dbReference>
<evidence type="ECO:0000313" key="3">
    <source>
        <dbReference type="Proteomes" id="UP001524383"/>
    </source>
</evidence>
<dbReference type="AlphaFoldDB" id="A0ABD4TGL8"/>
<dbReference type="Gene3D" id="3.60.15.10">
    <property type="entry name" value="Ribonuclease Z/Hydroxyacylglutathione hydrolase-like"/>
    <property type="match status" value="1"/>
</dbReference>
<accession>A0ABD4TGL8</accession>
<dbReference type="PANTHER" id="PTHR13754:SF18">
    <property type="entry name" value="7,8-DIHYDROPTERIN-6-METHYL-4-(BETA-D-RIBOFURANOSYL)-AMINOBENZENE-5'-PHOSPHATE SYNTHASE"/>
    <property type="match status" value="1"/>
</dbReference>
<dbReference type="InterPro" id="IPR041712">
    <property type="entry name" value="DHPS-like_MBL-fold"/>
</dbReference>
<dbReference type="EMBL" id="VOTZ01000001">
    <property type="protein sequence ID" value="MCQ1537437.1"/>
    <property type="molecule type" value="Genomic_DNA"/>
</dbReference>
<evidence type="ECO:0000259" key="1">
    <source>
        <dbReference type="SMART" id="SM00849"/>
    </source>
</evidence>
<gene>
    <name evidence="2" type="ORF">FTO68_00230</name>
</gene>
<comment type="caution">
    <text evidence="2">The sequence shown here is derived from an EMBL/GenBank/DDBJ whole genome shotgun (WGS) entry which is preliminary data.</text>
</comment>
<dbReference type="Pfam" id="PF00753">
    <property type="entry name" value="Lactamase_B"/>
    <property type="match status" value="1"/>
</dbReference>
<dbReference type="InterPro" id="IPR052926">
    <property type="entry name" value="Metallo-beta-lactamase_dom"/>
</dbReference>
<dbReference type="InterPro" id="IPR001279">
    <property type="entry name" value="Metallo-B-lactamas"/>
</dbReference>
<sequence>MRLTVLIENTTLIDRYFRSEPGISFYIEDGDSKILFDCGYSDLFIDNAFAMGIDLLNVGFVVLSHGHIDHTGGLPSLVAHHIRAGIEGKPASRPVFITHPATFGRKKAKEGGDAGCPVSAEYLSMFGDVKTSVSPQKVSERITFLGEIPRKNPKQTAQSSAFVLSKDGWVPDPVIEDSCLVYHGDNGLVIICGCTHAGIEHTVAYARSVCGDDRVTAVIGGLHLYSANPARIEEVSLWYAGSGIQSIYPCHCTGLAATIALSRYHPITQIGVGSHLAWDE</sequence>
<dbReference type="Proteomes" id="UP001524383">
    <property type="component" value="Unassembled WGS sequence"/>
</dbReference>
<dbReference type="RefSeq" id="WP_255331339.1">
    <property type="nucleotide sequence ID" value="NZ_VOTZ01000001.1"/>
</dbReference>
<dbReference type="SUPFAM" id="SSF56281">
    <property type="entry name" value="Metallo-hydrolase/oxidoreductase"/>
    <property type="match status" value="1"/>
</dbReference>
<protein>
    <submittedName>
        <fullName evidence="2">MBL fold metallo-hydrolase</fullName>
    </submittedName>
</protein>
<keyword evidence="3" id="KW-1185">Reference proteome</keyword>
<name>A0ABD4TGL8_9EURY</name>
<dbReference type="CDD" id="cd07713">
    <property type="entry name" value="DHPS-like_MBL-fold"/>
    <property type="match status" value="1"/>
</dbReference>
<organism evidence="2 3">
    <name type="scientific">Methanocalculus taiwanensis</name>
    <dbReference type="NCBI Taxonomy" id="106207"/>
    <lineage>
        <taxon>Archaea</taxon>
        <taxon>Methanobacteriati</taxon>
        <taxon>Methanobacteriota</taxon>
        <taxon>Stenosarchaea group</taxon>
        <taxon>Methanomicrobia</taxon>
        <taxon>Methanomicrobiales</taxon>
        <taxon>Methanocalculaceae</taxon>
        <taxon>Methanocalculus</taxon>
    </lineage>
</organism>
<feature type="domain" description="Metallo-beta-lactamase" evidence="1">
    <location>
        <begin position="21"/>
        <end position="251"/>
    </location>
</feature>